<reference evidence="1" key="1">
    <citation type="submission" date="2018-11" db="EMBL/GenBank/DDBJ databases">
        <authorList>
            <consortium name="Pathogen Informatics"/>
        </authorList>
    </citation>
    <scope>NUCLEOTIDE SEQUENCE</scope>
</reference>
<accession>A0A3S5A8E1</accession>
<evidence type="ECO:0000313" key="2">
    <source>
        <dbReference type="Proteomes" id="UP000784294"/>
    </source>
</evidence>
<sequence>MAIGNGSRLIHQDSDRARDLWWTTVSWPASEAAEPQFESGGEVGWNEEAKWDLQFGLDANCPLGGMILCSSLQEQAPYPLYSMPLWAALLGRTENCVTKRRLARTPVQHEPAEPHDMSVCRLCQIERGKRSLRMLLTRQDEMALREGEA</sequence>
<keyword evidence="2" id="KW-1185">Reference proteome</keyword>
<dbReference type="AlphaFoldDB" id="A0A3S5A8E1"/>
<dbReference type="Proteomes" id="UP000784294">
    <property type="component" value="Unassembled WGS sequence"/>
</dbReference>
<comment type="caution">
    <text evidence="1">The sequence shown here is derived from an EMBL/GenBank/DDBJ whole genome shotgun (WGS) entry which is preliminary data.</text>
</comment>
<name>A0A3S5A8E1_9PLAT</name>
<proteinExistence type="predicted"/>
<evidence type="ECO:0000313" key="1">
    <source>
        <dbReference type="EMBL" id="VEL09828.1"/>
    </source>
</evidence>
<organism evidence="1 2">
    <name type="scientific">Protopolystoma xenopodis</name>
    <dbReference type="NCBI Taxonomy" id="117903"/>
    <lineage>
        <taxon>Eukaryota</taxon>
        <taxon>Metazoa</taxon>
        <taxon>Spiralia</taxon>
        <taxon>Lophotrochozoa</taxon>
        <taxon>Platyhelminthes</taxon>
        <taxon>Monogenea</taxon>
        <taxon>Polyopisthocotylea</taxon>
        <taxon>Polystomatidea</taxon>
        <taxon>Polystomatidae</taxon>
        <taxon>Protopolystoma</taxon>
    </lineage>
</organism>
<dbReference type="EMBL" id="CAAALY010007346">
    <property type="protein sequence ID" value="VEL09828.1"/>
    <property type="molecule type" value="Genomic_DNA"/>
</dbReference>
<protein>
    <submittedName>
        <fullName evidence="1">Uncharacterized protein</fullName>
    </submittedName>
</protein>
<gene>
    <name evidence="1" type="ORF">PXEA_LOCUS3268</name>
</gene>